<dbReference type="PANTHER" id="PTHR39203">
    <property type="entry name" value="CYTOPLASMIC PROTEIN-RELATED"/>
    <property type="match status" value="1"/>
</dbReference>
<dbReference type="InterPro" id="IPR015947">
    <property type="entry name" value="PUA-like_sf"/>
</dbReference>
<dbReference type="InterPro" id="IPR007374">
    <property type="entry name" value="ASCH_domain"/>
</dbReference>
<reference evidence="2" key="2">
    <citation type="submission" date="2023-06" db="EMBL/GenBank/DDBJ databases">
        <authorList>
            <consortium name="Lawrence Berkeley National Laboratory"/>
            <person name="Haridas S."/>
            <person name="Hensen N."/>
            <person name="Bonometti L."/>
            <person name="Westerberg I."/>
            <person name="Brannstrom I.O."/>
            <person name="Guillou S."/>
            <person name="Cros-Aarteil S."/>
            <person name="Calhoun S."/>
            <person name="Kuo A."/>
            <person name="Mondo S."/>
            <person name="Pangilinan J."/>
            <person name="Riley R."/>
            <person name="Labutti K."/>
            <person name="Andreopoulos B."/>
            <person name="Lipzen A."/>
            <person name="Chen C."/>
            <person name="Yanf M."/>
            <person name="Daum C."/>
            <person name="Ng V."/>
            <person name="Clum A."/>
            <person name="Steindorff A."/>
            <person name="Ohm R."/>
            <person name="Martin F."/>
            <person name="Silar P."/>
            <person name="Natvig D."/>
            <person name="Lalanne C."/>
            <person name="Gautier V."/>
            <person name="Ament-Velasquez S.L."/>
            <person name="Kruys A."/>
            <person name="Hutchinson M.I."/>
            <person name="Powell A.J."/>
            <person name="Barry K."/>
            <person name="Miller A.N."/>
            <person name="Grigoriev I.V."/>
            <person name="Debuchy R."/>
            <person name="Gladieux P."/>
            <person name="Thoren M.H."/>
            <person name="Johannesson H."/>
        </authorList>
    </citation>
    <scope>NUCLEOTIDE SEQUENCE</scope>
    <source>
        <strain evidence="2">CBS 958.72</strain>
    </source>
</reference>
<proteinExistence type="predicted"/>
<dbReference type="AlphaFoldDB" id="A0AAE0JUJ8"/>
<evidence type="ECO:0000313" key="2">
    <source>
        <dbReference type="EMBL" id="KAK3361406.1"/>
    </source>
</evidence>
<dbReference type="PANTHER" id="PTHR39203:SF1">
    <property type="entry name" value="CYTOPLASMIC PROTEIN"/>
    <property type="match status" value="1"/>
</dbReference>
<dbReference type="Gene3D" id="3.10.400.10">
    <property type="entry name" value="Sulfate adenylyltransferase"/>
    <property type="match status" value="1"/>
</dbReference>
<keyword evidence="3" id="KW-1185">Reference proteome</keyword>
<gene>
    <name evidence="2" type="ORF">B0T24DRAFT_641548</name>
</gene>
<dbReference type="SUPFAM" id="SSF88697">
    <property type="entry name" value="PUA domain-like"/>
    <property type="match status" value="1"/>
</dbReference>
<organism evidence="2 3">
    <name type="scientific">Lasiosphaeria ovina</name>
    <dbReference type="NCBI Taxonomy" id="92902"/>
    <lineage>
        <taxon>Eukaryota</taxon>
        <taxon>Fungi</taxon>
        <taxon>Dikarya</taxon>
        <taxon>Ascomycota</taxon>
        <taxon>Pezizomycotina</taxon>
        <taxon>Sordariomycetes</taxon>
        <taxon>Sordariomycetidae</taxon>
        <taxon>Sordariales</taxon>
        <taxon>Lasiosphaeriaceae</taxon>
        <taxon>Lasiosphaeria</taxon>
    </lineage>
</organism>
<accession>A0AAE0JUJ8</accession>
<dbReference type="Pfam" id="PF04266">
    <property type="entry name" value="ASCH"/>
    <property type="match status" value="1"/>
</dbReference>
<evidence type="ECO:0000259" key="1">
    <source>
        <dbReference type="SMART" id="SM01022"/>
    </source>
</evidence>
<comment type="caution">
    <text evidence="2">The sequence shown here is derived from an EMBL/GenBank/DDBJ whole genome shotgun (WGS) entry which is preliminary data.</text>
</comment>
<sequence>MSAVGPSRPDIVAFMAKACAEMGVATLPAPKDIFNFSGDNAALADEKLALAIQGKKSATTSWPVPDPMHWGVGDLSIILDGNGTPGAIMRTTSFVRCLFRDVAEDFALAEAEGDYNEYREGHMWFYNAEEQKKPEAQRQLFGDDSMVLCERFEVIYPPKLTEARKGAA</sequence>
<dbReference type="SMART" id="SM01022">
    <property type="entry name" value="ASCH"/>
    <property type="match status" value="1"/>
</dbReference>
<reference evidence="2" key="1">
    <citation type="journal article" date="2023" name="Mol. Phylogenet. Evol.">
        <title>Genome-scale phylogeny and comparative genomics of the fungal order Sordariales.</title>
        <authorList>
            <person name="Hensen N."/>
            <person name="Bonometti L."/>
            <person name="Westerberg I."/>
            <person name="Brannstrom I.O."/>
            <person name="Guillou S."/>
            <person name="Cros-Aarteil S."/>
            <person name="Calhoun S."/>
            <person name="Haridas S."/>
            <person name="Kuo A."/>
            <person name="Mondo S."/>
            <person name="Pangilinan J."/>
            <person name="Riley R."/>
            <person name="LaButti K."/>
            <person name="Andreopoulos B."/>
            <person name="Lipzen A."/>
            <person name="Chen C."/>
            <person name="Yan M."/>
            <person name="Daum C."/>
            <person name="Ng V."/>
            <person name="Clum A."/>
            <person name="Steindorff A."/>
            <person name="Ohm R.A."/>
            <person name="Martin F."/>
            <person name="Silar P."/>
            <person name="Natvig D.O."/>
            <person name="Lalanne C."/>
            <person name="Gautier V."/>
            <person name="Ament-Velasquez S.L."/>
            <person name="Kruys A."/>
            <person name="Hutchinson M.I."/>
            <person name="Powell A.J."/>
            <person name="Barry K."/>
            <person name="Miller A.N."/>
            <person name="Grigoriev I.V."/>
            <person name="Debuchy R."/>
            <person name="Gladieux P."/>
            <person name="Hiltunen Thoren M."/>
            <person name="Johannesson H."/>
        </authorList>
    </citation>
    <scope>NUCLEOTIDE SEQUENCE</scope>
    <source>
        <strain evidence="2">CBS 958.72</strain>
    </source>
</reference>
<dbReference type="InterPro" id="IPR009326">
    <property type="entry name" value="DUF984"/>
</dbReference>
<feature type="domain" description="ASCH" evidence="1">
    <location>
        <begin position="34"/>
        <end position="156"/>
    </location>
</feature>
<name>A0AAE0JUJ8_9PEZI</name>
<dbReference type="Proteomes" id="UP001287356">
    <property type="component" value="Unassembled WGS sequence"/>
</dbReference>
<evidence type="ECO:0000313" key="3">
    <source>
        <dbReference type="Proteomes" id="UP001287356"/>
    </source>
</evidence>
<dbReference type="EMBL" id="JAULSN010000011">
    <property type="protein sequence ID" value="KAK3361406.1"/>
    <property type="molecule type" value="Genomic_DNA"/>
</dbReference>
<protein>
    <submittedName>
        <fullName evidence="2">PUA-like domain-containing protein</fullName>
    </submittedName>
</protein>